<comment type="similarity">
    <text evidence="2">Belongs to the DedA family.</text>
</comment>
<reference evidence="10" key="1">
    <citation type="journal article" date="2014" name="Int. J. Syst. Evol. Microbiol.">
        <title>Complete genome sequence of Corynebacterium casei LMG S-19264T (=DSM 44701T), isolated from a smear-ripened cheese.</title>
        <authorList>
            <consortium name="US DOE Joint Genome Institute (JGI-PGF)"/>
            <person name="Walter F."/>
            <person name="Albersmeier A."/>
            <person name="Kalinowski J."/>
            <person name="Ruckert C."/>
        </authorList>
    </citation>
    <scope>NUCLEOTIDE SEQUENCE</scope>
    <source>
        <strain evidence="10">JCM 13919</strain>
    </source>
</reference>
<name>A0A917N8F1_9GAMM</name>
<feature type="transmembrane region" description="Helical" evidence="7">
    <location>
        <begin position="329"/>
        <end position="351"/>
    </location>
</feature>
<reference evidence="10" key="2">
    <citation type="submission" date="2020-09" db="EMBL/GenBank/DDBJ databases">
        <authorList>
            <person name="Sun Q."/>
            <person name="Ohkuma M."/>
        </authorList>
    </citation>
    <scope>NUCLEOTIDE SEQUENCE</scope>
    <source>
        <strain evidence="10">JCM 13919</strain>
    </source>
</reference>
<organism evidence="10 11">
    <name type="scientific">Legionella impletisoli</name>
    <dbReference type="NCBI Taxonomy" id="343510"/>
    <lineage>
        <taxon>Bacteria</taxon>
        <taxon>Pseudomonadati</taxon>
        <taxon>Pseudomonadota</taxon>
        <taxon>Gammaproteobacteria</taxon>
        <taxon>Legionellales</taxon>
        <taxon>Legionellaceae</taxon>
        <taxon>Legionella</taxon>
    </lineage>
</organism>
<dbReference type="InterPro" id="IPR025902">
    <property type="entry name" value="LssY-like-C_dom"/>
</dbReference>
<gene>
    <name evidence="10" type="ORF">GCM10007966_01090</name>
</gene>
<feature type="transmembrane region" description="Helical" evidence="7">
    <location>
        <begin position="295"/>
        <end position="322"/>
    </location>
</feature>
<protein>
    <submittedName>
        <fullName evidence="10">Membrane protein</fullName>
    </submittedName>
</protein>
<keyword evidence="6 7" id="KW-0472">Membrane</keyword>
<evidence type="ECO:0000256" key="6">
    <source>
        <dbReference type="ARBA" id="ARBA00023136"/>
    </source>
</evidence>
<evidence type="ECO:0000259" key="8">
    <source>
        <dbReference type="Pfam" id="PF09335"/>
    </source>
</evidence>
<keyword evidence="4 7" id="KW-0812">Transmembrane</keyword>
<evidence type="ECO:0000256" key="4">
    <source>
        <dbReference type="ARBA" id="ARBA00022692"/>
    </source>
</evidence>
<evidence type="ECO:0000313" key="10">
    <source>
        <dbReference type="EMBL" id="GGI75993.1"/>
    </source>
</evidence>
<dbReference type="Pfam" id="PF14067">
    <property type="entry name" value="LssY_C"/>
    <property type="match status" value="1"/>
</dbReference>
<evidence type="ECO:0000259" key="9">
    <source>
        <dbReference type="Pfam" id="PF14067"/>
    </source>
</evidence>
<feature type="transmembrane region" description="Helical" evidence="7">
    <location>
        <begin position="248"/>
        <end position="269"/>
    </location>
</feature>
<keyword evidence="5 7" id="KW-1133">Transmembrane helix</keyword>
<keyword evidence="11" id="KW-1185">Reference proteome</keyword>
<evidence type="ECO:0000256" key="1">
    <source>
        <dbReference type="ARBA" id="ARBA00004651"/>
    </source>
</evidence>
<dbReference type="InterPro" id="IPR032818">
    <property type="entry name" value="DedA-like"/>
</dbReference>
<feature type="transmembrane region" description="Helical" evidence="7">
    <location>
        <begin position="20"/>
        <end position="43"/>
    </location>
</feature>
<dbReference type="PANTHER" id="PTHR30353:SF15">
    <property type="entry name" value="INNER MEMBRANE PROTEIN YABI"/>
    <property type="match status" value="1"/>
</dbReference>
<dbReference type="InterPro" id="IPR032816">
    <property type="entry name" value="VTT_dom"/>
</dbReference>
<evidence type="ECO:0000313" key="11">
    <source>
        <dbReference type="Proteomes" id="UP000630149"/>
    </source>
</evidence>
<dbReference type="AlphaFoldDB" id="A0A917N8F1"/>
<evidence type="ECO:0000256" key="2">
    <source>
        <dbReference type="ARBA" id="ARBA00010792"/>
    </source>
</evidence>
<evidence type="ECO:0000256" key="5">
    <source>
        <dbReference type="ARBA" id="ARBA00022989"/>
    </source>
</evidence>
<proteinExistence type="inferred from homology"/>
<dbReference type="OrthoDB" id="9780918at2"/>
<feature type="transmembrane region" description="Helical" evidence="7">
    <location>
        <begin position="398"/>
        <end position="417"/>
    </location>
</feature>
<keyword evidence="3" id="KW-1003">Cell membrane</keyword>
<feature type="transmembrane region" description="Helical" evidence="7">
    <location>
        <begin position="64"/>
        <end position="87"/>
    </location>
</feature>
<feature type="transmembrane region" description="Helical" evidence="7">
    <location>
        <begin position="454"/>
        <end position="474"/>
    </location>
</feature>
<evidence type="ECO:0000256" key="7">
    <source>
        <dbReference type="SAM" id="Phobius"/>
    </source>
</evidence>
<feature type="transmembrane region" description="Helical" evidence="7">
    <location>
        <begin position="423"/>
        <end position="442"/>
    </location>
</feature>
<accession>A0A917N8F1</accession>
<feature type="domain" description="LssY-like C-terminal" evidence="9">
    <location>
        <begin position="504"/>
        <end position="614"/>
    </location>
</feature>
<comment type="caution">
    <text evidence="10">The sequence shown here is derived from an EMBL/GenBank/DDBJ whole genome shotgun (WGS) entry which is preliminary data.</text>
</comment>
<dbReference type="EMBL" id="BMOB01000001">
    <property type="protein sequence ID" value="GGI75993.1"/>
    <property type="molecule type" value="Genomic_DNA"/>
</dbReference>
<feature type="domain" description="VTT" evidence="8">
    <location>
        <begin position="42"/>
        <end position="165"/>
    </location>
</feature>
<dbReference type="GO" id="GO:0005886">
    <property type="term" value="C:plasma membrane"/>
    <property type="evidence" value="ECO:0007669"/>
    <property type="project" value="UniProtKB-SubCell"/>
</dbReference>
<sequence length="677" mass="77181">MTLFSDYLQPLTTWIYANPHWALFFTFLISFTESLAIIGSIIPGSVTMTAIGILAGSGVMRIDLTLLAAAAGAVAGDGASYLLGSIFKHRLPNMWPFSRNPNWLRYGRDYFAKHGGKSVLIGRFIGPLRSIIPLIAGMMHMNRWHFLIANVVSAIGWSIVYVMPGVLIGAASTELSAENASRLFILILLLLVLAWLVSLGIKWVLVRIHYYLKDKFHRFWVMLSVNPRFAPYIQQLTPDGEVNHARTVSLLIVFLLCLLISFSLTALVIQSEWISVINRPIQYFFNSLQTQHFDAFFIIISLFIHPLSLSALFLSITAYAIYHHDWRTLTYWLSLTVVTALVVYSLNYFIYVPQAALLTKHKIKQVYPSANITFATSLFGFLVLYISTQYRTVVTLTIRITLITLLFLAGIGAIYLADNWISGVLAAYSIGFTICLGHWILYRRKHYQVARSHLPIVFSCLALLVMTVVSYILYFNHLLQEHRPYHKQYVLTEHAWWNQKKILLPIYTTNRIGQKTGLFNIQFSGNIQSFEETLTKAGWKTQSTSFFFSLLEKASGLSSDDELPLMAQLYQNLKPVLVMTYKPNKDQPILILRLWRSNFHLQNHPAPIWLGSIHPHVEKKELKKANQNAVNHTELFSEVKKALSNFNFKLVRLDNLNSERLPLSVPPVILLIKEPQD</sequence>
<feature type="transmembrane region" description="Helical" evidence="7">
    <location>
        <begin position="366"/>
        <end position="386"/>
    </location>
</feature>
<dbReference type="PANTHER" id="PTHR30353">
    <property type="entry name" value="INNER MEMBRANE PROTEIN DEDA-RELATED"/>
    <property type="match status" value="1"/>
</dbReference>
<evidence type="ECO:0000256" key="3">
    <source>
        <dbReference type="ARBA" id="ARBA00022475"/>
    </source>
</evidence>
<feature type="transmembrane region" description="Helical" evidence="7">
    <location>
        <begin position="183"/>
        <end position="205"/>
    </location>
</feature>
<dbReference type="Proteomes" id="UP000630149">
    <property type="component" value="Unassembled WGS sequence"/>
</dbReference>
<dbReference type="RefSeq" id="WP_131775356.1">
    <property type="nucleotide sequence ID" value="NZ_BMOB01000001.1"/>
</dbReference>
<comment type="subcellular location">
    <subcellularLocation>
        <location evidence="1">Cell membrane</location>
        <topology evidence="1">Multi-pass membrane protein</topology>
    </subcellularLocation>
</comment>
<dbReference type="Pfam" id="PF09335">
    <property type="entry name" value="VTT_dom"/>
    <property type="match status" value="1"/>
</dbReference>
<feature type="transmembrane region" description="Helical" evidence="7">
    <location>
        <begin position="146"/>
        <end position="171"/>
    </location>
</feature>